<accession>A0A5J6FKL3</accession>
<dbReference type="OrthoDB" id="3231229at2"/>
<keyword evidence="2" id="KW-1185">Reference proteome</keyword>
<reference evidence="1 2" key="1">
    <citation type="submission" date="2017-09" db="EMBL/GenBank/DDBJ databases">
        <authorList>
            <person name="Lee N."/>
            <person name="Cho B.-K."/>
        </authorList>
    </citation>
    <scope>NUCLEOTIDE SEQUENCE [LARGE SCALE GENOMIC DNA]</scope>
    <source>
        <strain evidence="1 2">ATCC 12769</strain>
    </source>
</reference>
<gene>
    <name evidence="1" type="ORF">CP967_31625</name>
</gene>
<protein>
    <submittedName>
        <fullName evidence="1">Uncharacterized protein</fullName>
    </submittedName>
</protein>
<dbReference type="RefSeq" id="WP_150491228.1">
    <property type="nucleotide sequence ID" value="NZ_BMUV01000003.1"/>
</dbReference>
<dbReference type="AlphaFoldDB" id="A0A5J6FKL3"/>
<proteinExistence type="predicted"/>
<evidence type="ECO:0000313" key="2">
    <source>
        <dbReference type="Proteomes" id="UP000326178"/>
    </source>
</evidence>
<dbReference type="EMBL" id="CP023702">
    <property type="protein sequence ID" value="QEU75914.1"/>
    <property type="molecule type" value="Genomic_DNA"/>
</dbReference>
<sequence>MITVSGHADLTPDTWELVRDELRRCLREMPADMTGLVRAGAGLPLEFGRRVREAGQRLVVLVPERSGTFAGALPREREAHRELLALAEGIRMLPFDPLDRDACVSADEQLVSDCGRLLAVWDGSPSSGRDATAHMVAYARARGIPVEIVWPPGAAREPAGPALSLRARGRGR</sequence>
<dbReference type="Proteomes" id="UP000326178">
    <property type="component" value="Chromosome"/>
</dbReference>
<dbReference type="KEGG" id="snk:CP967_31625"/>
<dbReference type="Gene3D" id="3.40.50.450">
    <property type="match status" value="1"/>
</dbReference>
<evidence type="ECO:0000313" key="1">
    <source>
        <dbReference type="EMBL" id="QEU75914.1"/>
    </source>
</evidence>
<name>A0A5J6FKL3_9ACTN</name>
<organism evidence="1 2">
    <name type="scientific">Streptomyces nitrosporeus</name>
    <dbReference type="NCBI Taxonomy" id="28894"/>
    <lineage>
        <taxon>Bacteria</taxon>
        <taxon>Bacillati</taxon>
        <taxon>Actinomycetota</taxon>
        <taxon>Actinomycetes</taxon>
        <taxon>Kitasatosporales</taxon>
        <taxon>Streptomycetaceae</taxon>
        <taxon>Streptomyces</taxon>
    </lineage>
</organism>